<evidence type="ECO:0008006" key="4">
    <source>
        <dbReference type="Google" id="ProtNLM"/>
    </source>
</evidence>
<evidence type="ECO:0000313" key="2">
    <source>
        <dbReference type="EMBL" id="BBO92884.1"/>
    </source>
</evidence>
<name>A0A5K8AMN6_9BACT</name>
<dbReference type="SUPFAM" id="SSF143120">
    <property type="entry name" value="YefM-like"/>
    <property type="match status" value="1"/>
</dbReference>
<evidence type="ECO:0000256" key="1">
    <source>
        <dbReference type="ARBA" id="ARBA00009981"/>
    </source>
</evidence>
<evidence type="ECO:0000313" key="3">
    <source>
        <dbReference type="Proteomes" id="UP000422108"/>
    </source>
</evidence>
<dbReference type="InterPro" id="IPR036165">
    <property type="entry name" value="YefM-like_sf"/>
</dbReference>
<dbReference type="AlphaFoldDB" id="A0A5K8AMN6"/>
<keyword evidence="3" id="KW-1185">Reference proteome</keyword>
<proteinExistence type="inferred from homology"/>
<gene>
    <name evidence="2" type="ORF">DSCOOX_60640</name>
</gene>
<organism evidence="2 3">
    <name type="scientific">Desulfosarcina ovata subsp. ovata</name>
    <dbReference type="NCBI Taxonomy" id="2752305"/>
    <lineage>
        <taxon>Bacteria</taxon>
        <taxon>Pseudomonadati</taxon>
        <taxon>Thermodesulfobacteriota</taxon>
        <taxon>Desulfobacteria</taxon>
        <taxon>Desulfobacterales</taxon>
        <taxon>Desulfosarcinaceae</taxon>
        <taxon>Desulfosarcina</taxon>
    </lineage>
</organism>
<reference evidence="2 3" key="1">
    <citation type="submission" date="2019-11" db="EMBL/GenBank/DDBJ databases">
        <title>Comparative genomics of hydrocarbon-degrading Desulfosarcina strains.</title>
        <authorList>
            <person name="Watanabe M."/>
            <person name="Kojima H."/>
            <person name="Fukui M."/>
        </authorList>
    </citation>
    <scope>NUCLEOTIDE SEQUENCE [LARGE SCALE GENOMIC DNA]</scope>
    <source>
        <strain evidence="3">oXyS1</strain>
    </source>
</reference>
<sequence length="90" mass="9905">MAKFLAYMLAMKTTNIGELKDHLSKFISLVEQGEAVEICKRNVPIAMLVPHGPKKTGNCTQLGCGLGTVEVKGDLTEPMIPEESWDMLKK</sequence>
<dbReference type="RefSeq" id="WP_155313573.1">
    <property type="nucleotide sequence ID" value="NZ_AP021879.1"/>
</dbReference>
<dbReference type="EMBL" id="AP021879">
    <property type="protein sequence ID" value="BBO92884.1"/>
    <property type="molecule type" value="Genomic_DNA"/>
</dbReference>
<dbReference type="Gene3D" id="3.40.1620.10">
    <property type="entry name" value="YefM-like domain"/>
    <property type="match status" value="1"/>
</dbReference>
<protein>
    <recommendedName>
        <fullName evidence="4">Antitoxin</fullName>
    </recommendedName>
</protein>
<comment type="similarity">
    <text evidence="1">Belongs to the phD/YefM antitoxin family.</text>
</comment>
<accession>A0A5K8AMN6</accession>
<dbReference type="Proteomes" id="UP000422108">
    <property type="component" value="Chromosome"/>
</dbReference>